<dbReference type="PROSITE" id="PS50012">
    <property type="entry name" value="RCC1_3"/>
    <property type="match status" value="6"/>
</dbReference>
<protein>
    <submittedName>
        <fullName evidence="6">Uncharacterized protein</fullName>
    </submittedName>
</protein>
<dbReference type="PRINTS" id="PR00633">
    <property type="entry name" value="RCCNDNSATION"/>
</dbReference>
<feature type="compositionally biased region" description="Basic residues" evidence="3">
    <location>
        <begin position="1074"/>
        <end position="1086"/>
    </location>
</feature>
<reference evidence="7" key="1">
    <citation type="journal article" date="2023" name="Commun. Biol.">
        <title>Genome analysis of Parmales, the sister group of diatoms, reveals the evolutionary specialization of diatoms from phago-mixotrophs to photoautotrophs.</title>
        <authorList>
            <person name="Ban H."/>
            <person name="Sato S."/>
            <person name="Yoshikawa S."/>
            <person name="Yamada K."/>
            <person name="Nakamura Y."/>
            <person name="Ichinomiya M."/>
            <person name="Sato N."/>
            <person name="Blanc-Mathieu R."/>
            <person name="Endo H."/>
            <person name="Kuwata A."/>
            <person name="Ogata H."/>
        </authorList>
    </citation>
    <scope>NUCLEOTIDE SEQUENCE [LARGE SCALE GENOMIC DNA]</scope>
    <source>
        <strain evidence="7">NIES 3699</strain>
    </source>
</reference>
<evidence type="ECO:0000256" key="3">
    <source>
        <dbReference type="SAM" id="MobiDB-lite"/>
    </source>
</evidence>
<feature type="region of interest" description="Disordered" evidence="3">
    <location>
        <begin position="974"/>
        <end position="1092"/>
    </location>
</feature>
<dbReference type="InterPro" id="IPR013087">
    <property type="entry name" value="Znf_C2H2_type"/>
</dbReference>
<feature type="repeat" description="RCC1" evidence="2">
    <location>
        <begin position="391"/>
        <end position="441"/>
    </location>
</feature>
<evidence type="ECO:0000256" key="2">
    <source>
        <dbReference type="PROSITE-ProRule" id="PRU00235"/>
    </source>
</evidence>
<dbReference type="InterPro" id="IPR058923">
    <property type="entry name" value="RCC1-like_dom"/>
</dbReference>
<dbReference type="AlphaFoldDB" id="A0A9W7EPG7"/>
<evidence type="ECO:0000256" key="1">
    <source>
        <dbReference type="ARBA" id="ARBA00022737"/>
    </source>
</evidence>
<feature type="region of interest" description="Disordered" evidence="3">
    <location>
        <begin position="804"/>
        <end position="849"/>
    </location>
</feature>
<name>A0A9W7EPG7_9STRA</name>
<feature type="compositionally biased region" description="Basic and acidic residues" evidence="3">
    <location>
        <begin position="993"/>
        <end position="1002"/>
    </location>
</feature>
<feature type="compositionally biased region" description="Basic and acidic residues" evidence="3">
    <location>
        <begin position="1011"/>
        <end position="1037"/>
    </location>
</feature>
<evidence type="ECO:0000259" key="4">
    <source>
        <dbReference type="Pfam" id="PF12874"/>
    </source>
</evidence>
<dbReference type="SUPFAM" id="SSF57667">
    <property type="entry name" value="beta-beta-alpha zinc fingers"/>
    <property type="match status" value="1"/>
</dbReference>
<dbReference type="Pfam" id="PF25390">
    <property type="entry name" value="WD40_RLD"/>
    <property type="match status" value="1"/>
</dbReference>
<organism evidence="6 7">
    <name type="scientific">Triparma verrucosa</name>
    <dbReference type="NCBI Taxonomy" id="1606542"/>
    <lineage>
        <taxon>Eukaryota</taxon>
        <taxon>Sar</taxon>
        <taxon>Stramenopiles</taxon>
        <taxon>Ochrophyta</taxon>
        <taxon>Bolidophyceae</taxon>
        <taxon>Parmales</taxon>
        <taxon>Triparmaceae</taxon>
        <taxon>Triparma</taxon>
    </lineage>
</organism>
<sequence length="1092" mass="119255">MLELVQSEDEASLRSALQSSTPDQQSLDQLLSAAVETQNLTIMCLLLRAGAKLTDQHLDKLTDEDNIASLRYQCPLTSYPPHRQWEVDVCSVVPIHSGGYLSSHNHAHGNVYTFGKSDFTLGYPSSTNNYKPKRIHSISNTSIVSVAAGAHHVVALTSEGVVLCWGHGKSGRLGVGDSRVRMIPTPVTGSLTHRKVRSIACSDVHTLACSVEGEVYAWGSNRWGQLGTSLTISTKASPRRVDSLRKSTIVDVTCSVKHSVALCAGGSVYCWGSNENGQLGQIILTGGNVVNHNPEIVSKLTANSGNSMRVYAIDASEESTCVIARKGYSGCGISTPPAVFCFGYGDPNPRRIKFDPEEDSDPDSEESTKKPVSPIAIACAQHHTCCVTASGSVYVWGSHLETLGVAAKESGSPSKPILVPNLPPAVSVSASSTHTAIITRTGLVYTWGSSNTNGGLGVEGRKHVAVPVKVEGVRRCVGVAVGQEHTVCLSAFGRPNVEEEEEGSEEPKDLLNTTAETIDSANLEMDNDAAAPISDAAEGLPEEPGAEVFNPLSLQRGCELAIAKHVDTHNVVTILEKAASFYSSFLIDYCCEFLGSNLDGVLERLIAGKRKSELDFLLEFIAGEDQSCEAFMDEGFYEAIQKPLPEETQTQTHESPPYDFTINWDEKENLIESHKKVFKALRKTKKKFRKLSSEQADRVVPDDSMATQTQTLEKLLQRISDRMVHLGVPKEILKQNMAIKKAAEKAEQGKFEEEKVQKKDVVAPPKLKPRYRCEACGVEAPDEANLQIHMGGKRHRNTLIRLQNEPSSQITTPKKGWSPSPTASPTDTVNPTSTPSPPPAPVSFFNIPALPPSPLNFRELMEQQETQKKDLTSGHRNYKLSPPSAGSYLSRSPNSDLSGSISGSPPTGINLSDFMKKATATQSNVNGKVTPQKKKHVGALGTLLEKKVVSPWKKTPEAKDRRQRGFSDILEEEARVREGEMEAASPSGTTHWFVERRQRGDSLEAIQLAEEENRQRRLQEEKEREELRQQELLLKEAKKNKKPQTQKQKNKRKSPKGKGGSAKVGEKEIDKTEKRKSKSKKSKAKTKITAAA</sequence>
<feature type="repeat" description="RCC1" evidence="2">
    <location>
        <begin position="160"/>
        <end position="212"/>
    </location>
</feature>
<dbReference type="PANTHER" id="PTHR22872">
    <property type="entry name" value="BTK-BINDING PROTEIN-RELATED"/>
    <property type="match status" value="1"/>
</dbReference>
<feature type="compositionally biased region" description="Basic residues" evidence="3">
    <location>
        <begin position="1038"/>
        <end position="1056"/>
    </location>
</feature>
<feature type="repeat" description="RCC1" evidence="2">
    <location>
        <begin position="213"/>
        <end position="265"/>
    </location>
</feature>
<dbReference type="SUPFAM" id="SSF50985">
    <property type="entry name" value="RCC1/BLIP-II"/>
    <property type="match status" value="2"/>
</dbReference>
<feature type="domain" description="RCC1-like" evidence="5">
    <location>
        <begin position="92"/>
        <end position="327"/>
    </location>
</feature>
<dbReference type="Proteomes" id="UP001165160">
    <property type="component" value="Unassembled WGS sequence"/>
</dbReference>
<feature type="compositionally biased region" description="Basic and acidic residues" evidence="3">
    <location>
        <begin position="863"/>
        <end position="873"/>
    </location>
</feature>
<dbReference type="InterPro" id="IPR051625">
    <property type="entry name" value="Signaling_Regulatory_Domain"/>
</dbReference>
<feature type="repeat" description="RCC1" evidence="2">
    <location>
        <begin position="266"/>
        <end position="326"/>
    </location>
</feature>
<feature type="repeat" description="RCC1" evidence="2">
    <location>
        <begin position="442"/>
        <end position="492"/>
    </location>
</feature>
<feature type="compositionally biased region" description="Basic and acidic residues" evidence="3">
    <location>
        <begin position="1064"/>
        <end position="1073"/>
    </location>
</feature>
<dbReference type="Gene3D" id="2.130.10.30">
    <property type="entry name" value="Regulator of chromosome condensation 1/beta-lactamase-inhibitor protein II"/>
    <property type="match status" value="2"/>
</dbReference>
<dbReference type="Pfam" id="PF12874">
    <property type="entry name" value="zf-met"/>
    <property type="match status" value="1"/>
</dbReference>
<dbReference type="EMBL" id="BRXX01000046">
    <property type="protein sequence ID" value="GMH85220.1"/>
    <property type="molecule type" value="Genomic_DNA"/>
</dbReference>
<feature type="domain" description="C2H2-type" evidence="4">
    <location>
        <begin position="771"/>
        <end position="795"/>
    </location>
</feature>
<proteinExistence type="predicted"/>
<dbReference type="InterPro" id="IPR036236">
    <property type="entry name" value="Znf_C2H2_sf"/>
</dbReference>
<gene>
    <name evidence="6" type="ORF">TrVE_jg13611</name>
</gene>
<accession>A0A9W7EPG7</accession>
<feature type="region of interest" description="Disordered" evidence="3">
    <location>
        <begin position="863"/>
        <end position="904"/>
    </location>
</feature>
<dbReference type="InterPro" id="IPR009091">
    <property type="entry name" value="RCC1/BLIP-II"/>
</dbReference>
<keyword evidence="7" id="KW-1185">Reference proteome</keyword>
<dbReference type="InterPro" id="IPR000408">
    <property type="entry name" value="Reg_chr_condens"/>
</dbReference>
<feature type="region of interest" description="Disordered" evidence="3">
    <location>
        <begin position="351"/>
        <end position="371"/>
    </location>
</feature>
<dbReference type="PANTHER" id="PTHR22872:SF2">
    <property type="entry name" value="INHIBITOR OF BRUTON TYROSINE KINASE"/>
    <property type="match status" value="1"/>
</dbReference>
<comment type="caution">
    <text evidence="6">The sequence shown here is derived from an EMBL/GenBank/DDBJ whole genome shotgun (WGS) entry which is preliminary data.</text>
</comment>
<evidence type="ECO:0000313" key="6">
    <source>
        <dbReference type="EMBL" id="GMH85220.1"/>
    </source>
</evidence>
<feature type="repeat" description="RCC1" evidence="2">
    <location>
        <begin position="109"/>
        <end position="159"/>
    </location>
</feature>
<feature type="compositionally biased region" description="Low complexity" evidence="3">
    <location>
        <begin position="824"/>
        <end position="833"/>
    </location>
</feature>
<keyword evidence="1" id="KW-0677">Repeat</keyword>
<feature type="compositionally biased region" description="Acidic residues" evidence="3">
    <location>
        <begin position="356"/>
        <end position="365"/>
    </location>
</feature>
<dbReference type="Pfam" id="PF00415">
    <property type="entry name" value="RCC1"/>
    <property type="match status" value="1"/>
</dbReference>
<evidence type="ECO:0000259" key="5">
    <source>
        <dbReference type="Pfam" id="PF25390"/>
    </source>
</evidence>
<feature type="compositionally biased region" description="Polar residues" evidence="3">
    <location>
        <begin position="887"/>
        <end position="897"/>
    </location>
</feature>
<evidence type="ECO:0000313" key="7">
    <source>
        <dbReference type="Proteomes" id="UP001165160"/>
    </source>
</evidence>